<gene>
    <name evidence="3" type="ORF">NPIL_623641</name>
</gene>
<evidence type="ECO:0000256" key="1">
    <source>
        <dbReference type="SAM" id="MobiDB-lite"/>
    </source>
</evidence>
<comment type="caution">
    <text evidence="3">The sequence shown here is derived from an EMBL/GenBank/DDBJ whole genome shotgun (WGS) entry which is preliminary data.</text>
</comment>
<evidence type="ECO:0000313" key="3">
    <source>
        <dbReference type="EMBL" id="GFT74709.1"/>
    </source>
</evidence>
<keyword evidence="2" id="KW-0472">Membrane</keyword>
<reference evidence="3" key="1">
    <citation type="submission" date="2020-08" db="EMBL/GenBank/DDBJ databases">
        <title>Multicomponent nature underlies the extraordinary mechanical properties of spider dragline silk.</title>
        <authorList>
            <person name="Kono N."/>
            <person name="Nakamura H."/>
            <person name="Mori M."/>
            <person name="Yoshida Y."/>
            <person name="Ohtoshi R."/>
            <person name="Malay A.D."/>
            <person name="Moran D.A.P."/>
            <person name="Tomita M."/>
            <person name="Numata K."/>
            <person name="Arakawa K."/>
        </authorList>
    </citation>
    <scope>NUCLEOTIDE SEQUENCE</scope>
</reference>
<dbReference type="AlphaFoldDB" id="A0A8X6U4Q1"/>
<feature type="compositionally biased region" description="Basic and acidic residues" evidence="1">
    <location>
        <begin position="51"/>
        <end position="68"/>
    </location>
</feature>
<dbReference type="Proteomes" id="UP000887013">
    <property type="component" value="Unassembled WGS sequence"/>
</dbReference>
<evidence type="ECO:0000313" key="4">
    <source>
        <dbReference type="Proteomes" id="UP000887013"/>
    </source>
</evidence>
<feature type="transmembrane region" description="Helical" evidence="2">
    <location>
        <begin position="6"/>
        <end position="35"/>
    </location>
</feature>
<proteinExistence type="predicted"/>
<protein>
    <submittedName>
        <fullName evidence="3">Uncharacterized protein</fullName>
    </submittedName>
</protein>
<name>A0A8X6U4Q1_NEPPI</name>
<evidence type="ECO:0000256" key="2">
    <source>
        <dbReference type="SAM" id="Phobius"/>
    </source>
</evidence>
<sequence length="107" mass="12743">MESEKFILLVWIWCAVRFAFFNSYEIVFLPSFLILPDLISTPSKELTSTEDDSRSSRIDIPAQKDQKNRKIKNNSVPGNEERELNDMIRKLMDEEREKAWYKIRKTL</sequence>
<keyword evidence="2" id="KW-1133">Transmembrane helix</keyword>
<organism evidence="3 4">
    <name type="scientific">Nephila pilipes</name>
    <name type="common">Giant wood spider</name>
    <name type="synonym">Nephila maculata</name>
    <dbReference type="NCBI Taxonomy" id="299642"/>
    <lineage>
        <taxon>Eukaryota</taxon>
        <taxon>Metazoa</taxon>
        <taxon>Ecdysozoa</taxon>
        <taxon>Arthropoda</taxon>
        <taxon>Chelicerata</taxon>
        <taxon>Arachnida</taxon>
        <taxon>Araneae</taxon>
        <taxon>Araneomorphae</taxon>
        <taxon>Entelegynae</taxon>
        <taxon>Araneoidea</taxon>
        <taxon>Nephilidae</taxon>
        <taxon>Nephila</taxon>
    </lineage>
</organism>
<accession>A0A8X6U4Q1</accession>
<keyword evidence="4" id="KW-1185">Reference proteome</keyword>
<feature type="region of interest" description="Disordered" evidence="1">
    <location>
        <begin position="43"/>
        <end position="81"/>
    </location>
</feature>
<dbReference type="EMBL" id="BMAW01117350">
    <property type="protein sequence ID" value="GFT74709.1"/>
    <property type="molecule type" value="Genomic_DNA"/>
</dbReference>
<keyword evidence="2" id="KW-0812">Transmembrane</keyword>